<keyword evidence="1" id="KW-1133">Transmembrane helix</keyword>
<keyword evidence="3" id="KW-1185">Reference proteome</keyword>
<feature type="transmembrane region" description="Helical" evidence="1">
    <location>
        <begin position="123"/>
        <end position="142"/>
    </location>
</feature>
<dbReference type="OrthoDB" id="345761at2"/>
<evidence type="ECO:0000313" key="2">
    <source>
        <dbReference type="EMBL" id="RZF64597.1"/>
    </source>
</evidence>
<gene>
    <name evidence="2" type="ORF">EWE75_10555</name>
</gene>
<evidence type="ECO:0000313" key="3">
    <source>
        <dbReference type="Proteomes" id="UP000292085"/>
    </source>
</evidence>
<accession>A0A4Q6Y5B2</accession>
<feature type="transmembrane region" description="Helical" evidence="1">
    <location>
        <begin position="23"/>
        <end position="42"/>
    </location>
</feature>
<evidence type="ECO:0000256" key="1">
    <source>
        <dbReference type="SAM" id="Phobius"/>
    </source>
</evidence>
<feature type="transmembrane region" description="Helical" evidence="1">
    <location>
        <begin position="148"/>
        <end position="166"/>
    </location>
</feature>
<reference evidence="2 3" key="1">
    <citation type="submission" date="2019-02" db="EMBL/GenBank/DDBJ databases">
        <authorList>
            <person name="Li Y."/>
        </authorList>
    </citation>
    <scope>NUCLEOTIDE SEQUENCE [LARGE SCALE GENOMIC DNA]</scope>
    <source>
        <strain evidence="2 3">3-7</strain>
    </source>
</reference>
<evidence type="ECO:0008006" key="4">
    <source>
        <dbReference type="Google" id="ProtNLM"/>
    </source>
</evidence>
<keyword evidence="1" id="KW-0812">Transmembrane</keyword>
<proteinExistence type="predicted"/>
<protein>
    <recommendedName>
        <fullName evidence="4">Glycosyltransferase RgtA/B/C/D-like domain-containing protein</fullName>
    </recommendedName>
</protein>
<dbReference type="Proteomes" id="UP000292085">
    <property type="component" value="Unassembled WGS sequence"/>
</dbReference>
<keyword evidence="1" id="KW-0472">Membrane</keyword>
<comment type="caution">
    <text evidence="2">The sequence shown here is derived from an EMBL/GenBank/DDBJ whole genome shotgun (WGS) entry which is preliminary data.</text>
</comment>
<dbReference type="EMBL" id="SGIS01000013">
    <property type="protein sequence ID" value="RZF64597.1"/>
    <property type="molecule type" value="Genomic_DNA"/>
</dbReference>
<organism evidence="2 3">
    <name type="scientific">Sphingomonas populi</name>
    <dbReference type="NCBI Taxonomy" id="2484750"/>
    <lineage>
        <taxon>Bacteria</taxon>
        <taxon>Pseudomonadati</taxon>
        <taxon>Pseudomonadota</taxon>
        <taxon>Alphaproteobacteria</taxon>
        <taxon>Sphingomonadales</taxon>
        <taxon>Sphingomonadaceae</taxon>
        <taxon>Sphingomonas</taxon>
    </lineage>
</organism>
<dbReference type="RefSeq" id="WP_130157177.1">
    <property type="nucleotide sequence ID" value="NZ_SGIS01000013.1"/>
</dbReference>
<dbReference type="AlphaFoldDB" id="A0A4Q6Y5B2"/>
<feature type="transmembrane region" description="Helical" evidence="1">
    <location>
        <begin position="96"/>
        <end position="116"/>
    </location>
</feature>
<sequence length="179" mass="19446">MDIVPGPPTLSFARDYTARFPRAAWVALGALACAAVLLRFGLFGDPIAGVDEQFYLLVGDRMWHGELPYLDIWDRKPVGLFVLFAAIRLLPGNGVLAAQLVATAFAAATALLIAVFTRKRVGWIPATMAGIFYLAALNTLWGDTTQTPVFYDLFVMAAACLTVRAAGTMDDRAFELDRS</sequence>
<name>A0A4Q6Y5B2_9SPHN</name>